<dbReference type="EMBL" id="JAIWYP010000010">
    <property type="protein sequence ID" value="KAH3750706.1"/>
    <property type="molecule type" value="Genomic_DNA"/>
</dbReference>
<keyword evidence="1" id="KW-0732">Signal</keyword>
<dbReference type="AlphaFoldDB" id="A0A9D4DL09"/>
<accession>A0A9D4DL09</accession>
<dbReference type="InterPro" id="IPR050975">
    <property type="entry name" value="Sleep_regulator"/>
</dbReference>
<reference evidence="3" key="1">
    <citation type="journal article" date="2019" name="bioRxiv">
        <title>The Genome of the Zebra Mussel, Dreissena polymorpha: A Resource for Invasive Species Research.</title>
        <authorList>
            <person name="McCartney M.A."/>
            <person name="Auch B."/>
            <person name="Kono T."/>
            <person name="Mallez S."/>
            <person name="Zhang Y."/>
            <person name="Obille A."/>
            <person name="Becker A."/>
            <person name="Abrahante J.E."/>
            <person name="Garbe J."/>
            <person name="Badalamenti J.P."/>
            <person name="Herman A."/>
            <person name="Mangelson H."/>
            <person name="Liachko I."/>
            <person name="Sullivan S."/>
            <person name="Sone E.D."/>
            <person name="Koren S."/>
            <person name="Silverstein K.A.T."/>
            <person name="Beckman K.B."/>
            <person name="Gohl D.M."/>
        </authorList>
    </citation>
    <scope>NUCLEOTIDE SEQUENCE</scope>
    <source>
        <strain evidence="3">Duluth1</strain>
        <tissue evidence="3">Whole animal</tissue>
    </source>
</reference>
<reference evidence="3" key="2">
    <citation type="submission" date="2020-11" db="EMBL/GenBank/DDBJ databases">
        <authorList>
            <person name="McCartney M.A."/>
            <person name="Auch B."/>
            <person name="Kono T."/>
            <person name="Mallez S."/>
            <person name="Becker A."/>
            <person name="Gohl D.M."/>
            <person name="Silverstein K.A.T."/>
            <person name="Koren S."/>
            <person name="Bechman K.B."/>
            <person name="Herman A."/>
            <person name="Abrahante J.E."/>
            <person name="Garbe J."/>
        </authorList>
    </citation>
    <scope>NUCLEOTIDE SEQUENCE</scope>
    <source>
        <strain evidence="3">Duluth1</strain>
        <tissue evidence="3">Whole animal</tissue>
    </source>
</reference>
<dbReference type="GO" id="GO:0030431">
    <property type="term" value="P:sleep"/>
    <property type="evidence" value="ECO:0007669"/>
    <property type="project" value="InterPro"/>
</dbReference>
<dbReference type="PANTHER" id="PTHR33562">
    <property type="entry name" value="ATILLA, ISOFORM B-RELATED-RELATED"/>
    <property type="match status" value="1"/>
</dbReference>
<evidence type="ECO:0000313" key="3">
    <source>
        <dbReference type="EMBL" id="KAH3750706.1"/>
    </source>
</evidence>
<evidence type="ECO:0000256" key="2">
    <source>
        <dbReference type="ARBA" id="ARBA00023180"/>
    </source>
</evidence>
<protein>
    <recommendedName>
        <fullName evidence="5">Protein sleepless</fullName>
    </recommendedName>
</protein>
<dbReference type="GO" id="GO:0032222">
    <property type="term" value="P:regulation of synaptic transmission, cholinergic"/>
    <property type="evidence" value="ECO:0007669"/>
    <property type="project" value="InterPro"/>
</dbReference>
<keyword evidence="2" id="KW-0325">Glycoprotein</keyword>
<dbReference type="OrthoDB" id="9991292at2759"/>
<proteinExistence type="predicted"/>
<sequence>MHNLSCANHCLLDSLVENHAYAMKTNILLTLAFAICFHAEGGPTKRPIAGGRLPLPHIRFPGKKFAPPSQDPDYGPAAIQCFECSGATCNDHFDKSGQILLDNCTQCKKTKGNFHGVNGVTRSCLTSNAGSNGCRKIELYGLEMTECLCSTDGCNGGSSVYVTMATVLLPLLVFANHVF</sequence>
<organism evidence="3 4">
    <name type="scientific">Dreissena polymorpha</name>
    <name type="common">Zebra mussel</name>
    <name type="synonym">Mytilus polymorpha</name>
    <dbReference type="NCBI Taxonomy" id="45954"/>
    <lineage>
        <taxon>Eukaryota</taxon>
        <taxon>Metazoa</taxon>
        <taxon>Spiralia</taxon>
        <taxon>Lophotrochozoa</taxon>
        <taxon>Mollusca</taxon>
        <taxon>Bivalvia</taxon>
        <taxon>Autobranchia</taxon>
        <taxon>Heteroconchia</taxon>
        <taxon>Euheterodonta</taxon>
        <taxon>Imparidentia</taxon>
        <taxon>Neoheterodontei</taxon>
        <taxon>Myida</taxon>
        <taxon>Dreissenoidea</taxon>
        <taxon>Dreissenidae</taxon>
        <taxon>Dreissena</taxon>
    </lineage>
</organism>
<keyword evidence="4" id="KW-1185">Reference proteome</keyword>
<name>A0A9D4DL09_DREPO</name>
<evidence type="ECO:0000313" key="4">
    <source>
        <dbReference type="Proteomes" id="UP000828390"/>
    </source>
</evidence>
<evidence type="ECO:0000256" key="1">
    <source>
        <dbReference type="ARBA" id="ARBA00022729"/>
    </source>
</evidence>
<evidence type="ECO:0008006" key="5">
    <source>
        <dbReference type="Google" id="ProtNLM"/>
    </source>
</evidence>
<dbReference type="Pfam" id="PF17064">
    <property type="entry name" value="QVR"/>
    <property type="match status" value="1"/>
</dbReference>
<comment type="caution">
    <text evidence="3">The sequence shown here is derived from an EMBL/GenBank/DDBJ whole genome shotgun (WGS) entry which is preliminary data.</text>
</comment>
<dbReference type="Proteomes" id="UP000828390">
    <property type="component" value="Unassembled WGS sequence"/>
</dbReference>
<dbReference type="InterPro" id="IPR031424">
    <property type="entry name" value="QVR-like"/>
</dbReference>
<gene>
    <name evidence="3" type="ORF">DPMN_185237</name>
</gene>